<organism evidence="2 3">
    <name type="scientific">Candidatus Limisoma faecipullorum</name>
    <dbReference type="NCBI Taxonomy" id="2840854"/>
    <lineage>
        <taxon>Bacteria</taxon>
        <taxon>Pseudomonadati</taxon>
        <taxon>Bacteroidota</taxon>
        <taxon>Bacteroidia</taxon>
        <taxon>Bacteroidales</taxon>
        <taxon>Candidatus Limisoma</taxon>
    </lineage>
</organism>
<keyword evidence="1" id="KW-0472">Membrane</keyword>
<feature type="non-terminal residue" evidence="2">
    <location>
        <position position="1"/>
    </location>
</feature>
<keyword evidence="1" id="KW-0812">Transmembrane</keyword>
<keyword evidence="1" id="KW-1133">Transmembrane helix</keyword>
<evidence type="ECO:0000256" key="1">
    <source>
        <dbReference type="SAM" id="Phobius"/>
    </source>
</evidence>
<dbReference type="AlphaFoldDB" id="A0A9D9NKE0"/>
<reference evidence="2" key="1">
    <citation type="submission" date="2020-10" db="EMBL/GenBank/DDBJ databases">
        <authorList>
            <person name="Gilroy R."/>
        </authorList>
    </citation>
    <scope>NUCLEOTIDE SEQUENCE</scope>
    <source>
        <strain evidence="2">6919</strain>
    </source>
</reference>
<accession>A0A9D9NKE0</accession>
<sequence>TFWKNVVITLALCFLLWKNATVRSLYGPAVQWLTVVFPVVYLLVIMAVGFYEQPLIDFRPYKAGTYIIGDNEGGLDAEYSFIYEKNGHRQRFSLYDLPDTTWTFVNREESVPDSVAGDGKVVNQLVFFDGDYDVASEVLPLEGDVVLLLIPDLASVNVSSTFMINEMYDSLSESGIMMICLIGGSDSDIDEWREISMADYPVYKMDDTMVKTIARGNPALVRVSDGRILWKQAMGAVNADDVQSVEDPAGDAMRFLIGLSVFLLLVMTALLVVNRTLLLIKFTIRLKKNRKKK</sequence>
<gene>
    <name evidence="2" type="ORF">IAB88_08205</name>
</gene>
<feature type="transmembrane region" description="Helical" evidence="1">
    <location>
        <begin position="255"/>
        <end position="284"/>
    </location>
</feature>
<evidence type="ECO:0000313" key="2">
    <source>
        <dbReference type="EMBL" id="MBO8476959.1"/>
    </source>
</evidence>
<dbReference type="EMBL" id="JADIMC010000095">
    <property type="protein sequence ID" value="MBO8476959.1"/>
    <property type="molecule type" value="Genomic_DNA"/>
</dbReference>
<protein>
    <submittedName>
        <fullName evidence="2">Uncharacterized protein</fullName>
    </submittedName>
</protein>
<name>A0A9D9NKE0_9BACT</name>
<evidence type="ECO:0000313" key="3">
    <source>
        <dbReference type="Proteomes" id="UP000823598"/>
    </source>
</evidence>
<feature type="transmembrane region" description="Helical" evidence="1">
    <location>
        <begin position="30"/>
        <end position="51"/>
    </location>
</feature>
<dbReference type="Proteomes" id="UP000823598">
    <property type="component" value="Unassembled WGS sequence"/>
</dbReference>
<comment type="caution">
    <text evidence="2">The sequence shown here is derived from an EMBL/GenBank/DDBJ whole genome shotgun (WGS) entry which is preliminary data.</text>
</comment>
<proteinExistence type="predicted"/>
<reference evidence="2" key="2">
    <citation type="journal article" date="2021" name="PeerJ">
        <title>Extensive microbial diversity within the chicken gut microbiome revealed by metagenomics and culture.</title>
        <authorList>
            <person name="Gilroy R."/>
            <person name="Ravi A."/>
            <person name="Getino M."/>
            <person name="Pursley I."/>
            <person name="Horton D.L."/>
            <person name="Alikhan N.F."/>
            <person name="Baker D."/>
            <person name="Gharbi K."/>
            <person name="Hall N."/>
            <person name="Watson M."/>
            <person name="Adriaenssens E.M."/>
            <person name="Foster-Nyarko E."/>
            <person name="Jarju S."/>
            <person name="Secka A."/>
            <person name="Antonio M."/>
            <person name="Oren A."/>
            <person name="Chaudhuri R.R."/>
            <person name="La Ragione R."/>
            <person name="Hildebrand F."/>
            <person name="Pallen M.J."/>
        </authorList>
    </citation>
    <scope>NUCLEOTIDE SEQUENCE</scope>
    <source>
        <strain evidence="2">6919</strain>
    </source>
</reference>